<dbReference type="Pfam" id="PF00069">
    <property type="entry name" value="Pkinase"/>
    <property type="match status" value="1"/>
</dbReference>
<keyword evidence="7" id="KW-0812">Transmembrane</keyword>
<feature type="compositionally biased region" description="Polar residues" evidence="6">
    <location>
        <begin position="56"/>
        <end position="71"/>
    </location>
</feature>
<dbReference type="EMBL" id="SJPZ01000002">
    <property type="protein sequence ID" value="TWU62897.1"/>
    <property type="molecule type" value="Genomic_DNA"/>
</dbReference>
<dbReference type="InterPro" id="IPR039448">
    <property type="entry name" value="Beta_helix"/>
</dbReference>
<dbReference type="PANTHER" id="PTHR24348">
    <property type="entry name" value="SERINE/THREONINE-PROTEIN KINASE UNC-51-RELATED"/>
    <property type="match status" value="1"/>
</dbReference>
<evidence type="ECO:0000313" key="10">
    <source>
        <dbReference type="Proteomes" id="UP000316476"/>
    </source>
</evidence>
<keyword evidence="7" id="KW-1133">Transmembrane helix</keyword>
<dbReference type="AlphaFoldDB" id="A0A5C6FLJ0"/>
<evidence type="ECO:0000256" key="7">
    <source>
        <dbReference type="SAM" id="Phobius"/>
    </source>
</evidence>
<evidence type="ECO:0000256" key="3">
    <source>
        <dbReference type="ARBA" id="ARBA00022777"/>
    </source>
</evidence>
<dbReference type="Gene3D" id="3.30.200.20">
    <property type="entry name" value="Phosphorylase Kinase, domain 1"/>
    <property type="match status" value="1"/>
</dbReference>
<comment type="caution">
    <text evidence="9">The sequence shown here is derived from an EMBL/GenBank/DDBJ whole genome shotgun (WGS) entry which is preliminary data.</text>
</comment>
<evidence type="ECO:0000256" key="1">
    <source>
        <dbReference type="ARBA" id="ARBA00022679"/>
    </source>
</evidence>
<keyword evidence="2 5" id="KW-0547">Nucleotide-binding</keyword>
<dbReference type="PROSITE" id="PS00107">
    <property type="entry name" value="PROTEIN_KINASE_ATP"/>
    <property type="match status" value="1"/>
</dbReference>
<proteinExistence type="predicted"/>
<dbReference type="Proteomes" id="UP000316476">
    <property type="component" value="Unassembled WGS sequence"/>
</dbReference>
<sequence>MSNNDRDDSSDRRSDSASSDESVVGRPIDSDRSGQWESHDDHDHDSEDAASLDTIDAQTSDSMLDSGSASGSEILKPSGAVADETPSPDDLPTIAPPPDQVPNDSSEDGLWATELSEADLPIGDTDRGSSGTAPTIDIPAEFTASMADGFESSSVGHRTLPKSIGKFHVVRELGRGAFGVVYLARDEALDRKVAIKLSLVEDVAYQKRLLVEASNVAKVEGDHIVPVLHVDRTEFGAVYIVQKYIDGCTLGDWVRRHDRPSPGQVMILMYHLGLGLMTAHRQDMLHRDLKPDNILLDVNGVPWIVDFGLAISEQEQVGRRRELAGTPPYMSPEQIRGRVDFMDARSDIWALGVIYYELLSGGLPFTGRTRDQLADQICQRDPKPLHQRDPDRLTEDMDALFRRCCAKEPSQRFASVDELSSALLDLIRQHAKPEDFERPLGLDSVRATVTPFDRGSPSARTGLSTLRDSLVSQRGVMTDQRTLVGGTLERAPDRKRRLTGIAAVSVGIATLIIAAIFHQPILALLRSPEPSTLVPDSGPSTAVAGGFASDRVDLDIGDPVPLPEDASDPPVDSLLVPHDADAGPRRVAVDGPANHRRIQEAIDAAADGETIQIAAGYYRESLRLQRSIRLEAAPDVQSRPVVIGDGASPVIVDGQATVTLTGLEIAARDLYENASGIPLPSRFNTIEVLQGTLGLKDCDISKASFGDDDNYNSIKVHPAASLALLGCRFGASPGFSVSAKDASSVQISDCAFTASGVQLVASPAVVSGCQFTGDIGIQVQEPTDRPVRLDACRFNASRRFAVNVTAGGRLAMSGNSFEDCSRGVWMVRHDRDSLIGDPDDDVMMLPPVVQITGDVFTRCDTAIDMSGGQLKVAGDSQIKGGGTAVLIQAGDVGMDSVQIRESQLAGIHIAKDAGQIELRNVEVDAGRDTGIWIEACESCKILGSRLTNCIAAGLTLTGGRVELDGLTVINSAVGVQALQTAAVDKAVRMEISDCDHGMMFQPDAEHAIQLAIRDSVFDRCGTVAIYASRDVTLTVADTEFRSIPGPRQFYAINGAQINDAEVIKARRNETPIDQP</sequence>
<dbReference type="GO" id="GO:0000407">
    <property type="term" value="C:phagophore assembly site"/>
    <property type="evidence" value="ECO:0007669"/>
    <property type="project" value="TreeGrafter"/>
</dbReference>
<dbReference type="PANTHER" id="PTHR24348:SF22">
    <property type="entry name" value="NON-SPECIFIC SERINE_THREONINE PROTEIN KINASE"/>
    <property type="match status" value="1"/>
</dbReference>
<dbReference type="InterPro" id="IPR017441">
    <property type="entry name" value="Protein_kinase_ATP_BS"/>
</dbReference>
<accession>A0A5C6FLJ0</accession>
<evidence type="ECO:0000259" key="8">
    <source>
        <dbReference type="PROSITE" id="PS50011"/>
    </source>
</evidence>
<feature type="domain" description="Protein kinase" evidence="8">
    <location>
        <begin position="167"/>
        <end position="424"/>
    </location>
</feature>
<dbReference type="InterPro" id="IPR000719">
    <property type="entry name" value="Prot_kinase_dom"/>
</dbReference>
<dbReference type="GO" id="GO:0004674">
    <property type="term" value="F:protein serine/threonine kinase activity"/>
    <property type="evidence" value="ECO:0007669"/>
    <property type="project" value="UniProtKB-EC"/>
</dbReference>
<evidence type="ECO:0000256" key="5">
    <source>
        <dbReference type="PROSITE-ProRule" id="PRU10141"/>
    </source>
</evidence>
<evidence type="ECO:0000256" key="6">
    <source>
        <dbReference type="SAM" id="MobiDB-lite"/>
    </source>
</evidence>
<keyword evidence="1 9" id="KW-0808">Transferase</keyword>
<dbReference type="InterPro" id="IPR012334">
    <property type="entry name" value="Pectin_lyas_fold"/>
</dbReference>
<dbReference type="InterPro" id="IPR045269">
    <property type="entry name" value="Atg1-like"/>
</dbReference>
<dbReference type="Gene3D" id="2.160.20.10">
    <property type="entry name" value="Single-stranded right-handed beta-helix, Pectin lyase-like"/>
    <property type="match status" value="2"/>
</dbReference>
<dbReference type="GO" id="GO:0005829">
    <property type="term" value="C:cytosol"/>
    <property type="evidence" value="ECO:0007669"/>
    <property type="project" value="TreeGrafter"/>
</dbReference>
<gene>
    <name evidence="9" type="primary">pknB_19</name>
    <name evidence="9" type="ORF">V7x_46340</name>
</gene>
<reference evidence="9 10" key="1">
    <citation type="submission" date="2019-02" db="EMBL/GenBank/DDBJ databases">
        <title>Deep-cultivation of Planctomycetes and their phenomic and genomic characterization uncovers novel biology.</title>
        <authorList>
            <person name="Wiegand S."/>
            <person name="Jogler M."/>
            <person name="Boedeker C."/>
            <person name="Pinto D."/>
            <person name="Vollmers J."/>
            <person name="Rivas-Marin E."/>
            <person name="Kohn T."/>
            <person name="Peeters S.H."/>
            <person name="Heuer A."/>
            <person name="Rast P."/>
            <person name="Oberbeckmann S."/>
            <person name="Bunk B."/>
            <person name="Jeske O."/>
            <person name="Meyerdierks A."/>
            <person name="Storesund J.E."/>
            <person name="Kallscheuer N."/>
            <person name="Luecker S."/>
            <person name="Lage O.M."/>
            <person name="Pohl T."/>
            <person name="Merkel B.J."/>
            <person name="Hornburger P."/>
            <person name="Mueller R.-W."/>
            <person name="Bruemmer F."/>
            <person name="Labrenz M."/>
            <person name="Spormann A.M."/>
            <person name="Op Den Camp H."/>
            <person name="Overmann J."/>
            <person name="Amann R."/>
            <person name="Jetten M.S.M."/>
            <person name="Mascher T."/>
            <person name="Medema M.H."/>
            <person name="Devos D.P."/>
            <person name="Kaster A.-K."/>
            <person name="Ovreas L."/>
            <person name="Rohde M."/>
            <person name="Galperin M.Y."/>
            <person name="Jogler C."/>
        </authorList>
    </citation>
    <scope>NUCLEOTIDE SEQUENCE [LARGE SCALE GENOMIC DNA]</scope>
    <source>
        <strain evidence="9 10">V7</strain>
    </source>
</reference>
<keyword evidence="4 5" id="KW-0067">ATP-binding</keyword>
<dbReference type="Pfam" id="PF13229">
    <property type="entry name" value="Beta_helix"/>
    <property type="match status" value="2"/>
</dbReference>
<dbReference type="SUPFAM" id="SSF56112">
    <property type="entry name" value="Protein kinase-like (PK-like)"/>
    <property type="match status" value="1"/>
</dbReference>
<evidence type="ECO:0000256" key="4">
    <source>
        <dbReference type="ARBA" id="ARBA00022840"/>
    </source>
</evidence>
<feature type="compositionally biased region" description="Basic and acidic residues" evidence="6">
    <location>
        <begin position="28"/>
        <end position="47"/>
    </location>
</feature>
<dbReference type="PROSITE" id="PS50011">
    <property type="entry name" value="PROTEIN_KINASE_DOM"/>
    <property type="match status" value="1"/>
</dbReference>
<dbReference type="InterPro" id="IPR011009">
    <property type="entry name" value="Kinase-like_dom_sf"/>
</dbReference>
<dbReference type="GO" id="GO:0005524">
    <property type="term" value="F:ATP binding"/>
    <property type="evidence" value="ECO:0007669"/>
    <property type="project" value="UniProtKB-UniRule"/>
</dbReference>
<dbReference type="CDD" id="cd14014">
    <property type="entry name" value="STKc_PknB_like"/>
    <property type="match status" value="1"/>
</dbReference>
<keyword evidence="7" id="KW-0472">Membrane</keyword>
<dbReference type="GO" id="GO:0005776">
    <property type="term" value="C:autophagosome"/>
    <property type="evidence" value="ECO:0007669"/>
    <property type="project" value="TreeGrafter"/>
</dbReference>
<dbReference type="PROSITE" id="PS00108">
    <property type="entry name" value="PROTEIN_KINASE_ST"/>
    <property type="match status" value="1"/>
</dbReference>
<feature type="binding site" evidence="5">
    <location>
        <position position="196"/>
    </location>
    <ligand>
        <name>ATP</name>
        <dbReference type="ChEBI" id="CHEBI:30616"/>
    </ligand>
</feature>
<feature type="region of interest" description="Disordered" evidence="6">
    <location>
        <begin position="1"/>
        <end position="108"/>
    </location>
</feature>
<evidence type="ECO:0000256" key="2">
    <source>
        <dbReference type="ARBA" id="ARBA00022741"/>
    </source>
</evidence>
<dbReference type="InterPro" id="IPR008271">
    <property type="entry name" value="Ser/Thr_kinase_AS"/>
</dbReference>
<dbReference type="SMART" id="SM00220">
    <property type="entry name" value="S_TKc"/>
    <property type="match status" value="1"/>
</dbReference>
<keyword evidence="3 9" id="KW-0418">Kinase</keyword>
<dbReference type="EC" id="2.7.11.1" evidence="9"/>
<dbReference type="InterPro" id="IPR011050">
    <property type="entry name" value="Pectin_lyase_fold/virulence"/>
</dbReference>
<feature type="compositionally biased region" description="Basic and acidic residues" evidence="6">
    <location>
        <begin position="1"/>
        <end position="15"/>
    </location>
</feature>
<dbReference type="SUPFAM" id="SSF51126">
    <property type="entry name" value="Pectin lyase-like"/>
    <property type="match status" value="2"/>
</dbReference>
<name>A0A5C6FLJ0_9PLAN</name>
<feature type="transmembrane region" description="Helical" evidence="7">
    <location>
        <begin position="498"/>
        <end position="517"/>
    </location>
</feature>
<dbReference type="Gene3D" id="1.10.510.10">
    <property type="entry name" value="Transferase(Phosphotransferase) domain 1"/>
    <property type="match status" value="1"/>
</dbReference>
<dbReference type="GO" id="GO:0016020">
    <property type="term" value="C:membrane"/>
    <property type="evidence" value="ECO:0007669"/>
    <property type="project" value="TreeGrafter"/>
</dbReference>
<protein>
    <submittedName>
        <fullName evidence="9">Serine/threonine-protein kinase PknB</fullName>
        <ecNumber evidence="9">2.7.11.1</ecNumber>
    </submittedName>
</protein>
<evidence type="ECO:0000313" key="9">
    <source>
        <dbReference type="EMBL" id="TWU62897.1"/>
    </source>
</evidence>
<organism evidence="9 10">
    <name type="scientific">Crateriforma conspicua</name>
    <dbReference type="NCBI Taxonomy" id="2527996"/>
    <lineage>
        <taxon>Bacteria</taxon>
        <taxon>Pseudomonadati</taxon>
        <taxon>Planctomycetota</taxon>
        <taxon>Planctomycetia</taxon>
        <taxon>Planctomycetales</taxon>
        <taxon>Planctomycetaceae</taxon>
        <taxon>Crateriforma</taxon>
    </lineage>
</organism>